<dbReference type="Proteomes" id="UP001221838">
    <property type="component" value="Unassembled WGS sequence"/>
</dbReference>
<comment type="caution">
    <text evidence="2">The sequence shown here is derived from an EMBL/GenBank/DDBJ whole genome shotgun (WGS) entry which is preliminary data.</text>
</comment>
<evidence type="ECO:0000313" key="3">
    <source>
        <dbReference type="Proteomes" id="UP001221838"/>
    </source>
</evidence>
<keyword evidence="3" id="KW-1185">Reference proteome</keyword>
<evidence type="ECO:0000313" key="2">
    <source>
        <dbReference type="EMBL" id="MDC0712207.1"/>
    </source>
</evidence>
<gene>
    <name evidence="2" type="ORF">POL68_27315</name>
</gene>
<dbReference type="RefSeq" id="WP_272142283.1">
    <property type="nucleotide sequence ID" value="NZ_JAQNDM010000002.1"/>
</dbReference>
<dbReference type="InterPro" id="IPR004963">
    <property type="entry name" value="PAE/NOTUM"/>
</dbReference>
<proteinExistence type="predicted"/>
<reference evidence="2 3" key="1">
    <citation type="submission" date="2022-11" db="EMBL/GenBank/DDBJ databases">
        <title>Minimal conservation of predation-associated metabolite biosynthetic gene clusters underscores biosynthetic potential of Myxococcota including descriptions for ten novel species: Archangium lansinium sp. nov., Myxococcus landrumus sp. nov., Nannocystis bai.</title>
        <authorList>
            <person name="Ahearne A."/>
            <person name="Stevens C."/>
            <person name="Dowd S."/>
        </authorList>
    </citation>
    <scope>NUCLEOTIDE SEQUENCE [LARGE SCALE GENOMIC DNA]</scope>
    <source>
        <strain evidence="2 3">NCWAL01</strain>
    </source>
</reference>
<keyword evidence="2" id="KW-0378">Hydrolase</keyword>
<organism evidence="2 3">
    <name type="scientific">Stigmatella ashevillensis</name>
    <dbReference type="NCBI Taxonomy" id="2995309"/>
    <lineage>
        <taxon>Bacteria</taxon>
        <taxon>Pseudomonadati</taxon>
        <taxon>Myxococcota</taxon>
        <taxon>Myxococcia</taxon>
        <taxon>Myxococcales</taxon>
        <taxon>Cystobacterineae</taxon>
        <taxon>Archangiaceae</taxon>
        <taxon>Stigmatella</taxon>
    </lineage>
</organism>
<accession>A0ABT5DEZ7</accession>
<sequence length="94" mass="10015">MEPLLRCPPIRAPNPVIPLLCLLTSLHLSADARAEGGTCTVPPVEIRHTATQAKPVTVQVVSTANHPLAVCNDGTPATYLFRPGVGVGKKRWIL</sequence>
<keyword evidence="1" id="KW-0732">Signal</keyword>
<dbReference type="GO" id="GO:0016787">
    <property type="term" value="F:hydrolase activity"/>
    <property type="evidence" value="ECO:0007669"/>
    <property type="project" value="UniProtKB-KW"/>
</dbReference>
<evidence type="ECO:0000256" key="1">
    <source>
        <dbReference type="SAM" id="SignalP"/>
    </source>
</evidence>
<feature type="signal peptide" evidence="1">
    <location>
        <begin position="1"/>
        <end position="34"/>
    </location>
</feature>
<dbReference type="Pfam" id="PF03283">
    <property type="entry name" value="PAE"/>
    <property type="match status" value="1"/>
</dbReference>
<feature type="chain" id="PRO_5046664560" evidence="1">
    <location>
        <begin position="35"/>
        <end position="94"/>
    </location>
</feature>
<name>A0ABT5DEZ7_9BACT</name>
<protein>
    <submittedName>
        <fullName evidence="2">Pectin acetylesterase-family hydrolase</fullName>
    </submittedName>
</protein>
<dbReference type="EMBL" id="JAQNDM010000002">
    <property type="protein sequence ID" value="MDC0712207.1"/>
    <property type="molecule type" value="Genomic_DNA"/>
</dbReference>